<evidence type="ECO:0000256" key="1">
    <source>
        <dbReference type="ARBA" id="ARBA00006487"/>
    </source>
</evidence>
<dbReference type="Pfam" id="PF23557">
    <property type="entry name" value="TPR_leprecan"/>
    <property type="match status" value="1"/>
</dbReference>
<sequence>AYVDVLKCKLKCEENLKPNVGGYFVEKFVATVYHYLQFAYYKLNDGRSAVPCVYSYFLFEPEDQVMKQNLQYYKAYSEQWGLQTDHFAPRREAFRHYNQTVAQKQMLTFAEMYLKMNDEDFLGPEEAALLAPESPDAEFEGIGDYEESFYAKWRQPRGKGDAGESES</sequence>
<name>A0A9Y4K9B5_9TELE</name>
<dbReference type="Proteomes" id="UP000694891">
    <property type="component" value="Unplaced"/>
</dbReference>
<comment type="similarity">
    <text evidence="1">Belongs to the leprecan family.</text>
</comment>
<dbReference type="InterPro" id="IPR011990">
    <property type="entry name" value="TPR-like_helical_dom_sf"/>
</dbReference>
<dbReference type="InterPro" id="IPR056585">
    <property type="entry name" value="Leprecan_dom"/>
</dbReference>
<dbReference type="Gene3D" id="1.25.40.10">
    <property type="entry name" value="Tetratricopeptide repeat domain"/>
    <property type="match status" value="1"/>
</dbReference>
<evidence type="ECO:0000313" key="5">
    <source>
        <dbReference type="Proteomes" id="UP000694891"/>
    </source>
</evidence>
<organism evidence="5 6">
    <name type="scientific">Stegastes partitus</name>
    <name type="common">bicolor damselfish</name>
    <dbReference type="NCBI Taxonomy" id="144197"/>
    <lineage>
        <taxon>Eukaryota</taxon>
        <taxon>Metazoa</taxon>
        <taxon>Chordata</taxon>
        <taxon>Craniata</taxon>
        <taxon>Vertebrata</taxon>
        <taxon>Euteleostomi</taxon>
        <taxon>Actinopterygii</taxon>
        <taxon>Neopterygii</taxon>
        <taxon>Teleostei</taxon>
        <taxon>Neoteleostei</taxon>
        <taxon>Acanthomorphata</taxon>
        <taxon>Ovalentaria</taxon>
        <taxon>Pomacentridae</taxon>
        <taxon>Stegastes</taxon>
    </lineage>
</organism>
<gene>
    <name evidence="6" type="primary">LOC103364932</name>
</gene>
<dbReference type="RefSeq" id="XP_008290454.1">
    <property type="nucleotide sequence ID" value="XM_008292232.1"/>
</dbReference>
<keyword evidence="3" id="KW-0325">Glycoprotein</keyword>
<dbReference type="GO" id="GO:0005783">
    <property type="term" value="C:endoplasmic reticulum"/>
    <property type="evidence" value="ECO:0007669"/>
    <property type="project" value="TreeGrafter"/>
</dbReference>
<feature type="domain" description="Leprecan-like alpha-helical" evidence="4">
    <location>
        <begin position="2"/>
        <end position="75"/>
    </location>
</feature>
<feature type="non-terminal residue" evidence="6">
    <location>
        <position position="1"/>
    </location>
</feature>
<dbReference type="GO" id="GO:0030199">
    <property type="term" value="P:collagen fibril organization"/>
    <property type="evidence" value="ECO:0007669"/>
    <property type="project" value="TreeGrafter"/>
</dbReference>
<protein>
    <submittedName>
        <fullName evidence="6">Synaptonemal complex protein SC65-like</fullName>
    </submittedName>
</protein>
<dbReference type="AlphaFoldDB" id="A0A9Y4K9B5"/>
<keyword evidence="2" id="KW-0732">Signal</keyword>
<proteinExistence type="inferred from homology"/>
<dbReference type="PANTHER" id="PTHR13986:SF4">
    <property type="entry name" value="ENDOPLASMIC RETICULUM PROTEIN SC65"/>
    <property type="match status" value="1"/>
</dbReference>
<keyword evidence="5" id="KW-1185">Reference proteome</keyword>
<dbReference type="GO" id="GO:0005518">
    <property type="term" value="F:collagen binding"/>
    <property type="evidence" value="ECO:0007669"/>
    <property type="project" value="TreeGrafter"/>
</dbReference>
<dbReference type="PANTHER" id="PTHR13986">
    <property type="entry name" value="PROTEIN LYSINE HYDROXYLATION COMPLEX COMPONENT"/>
    <property type="match status" value="1"/>
</dbReference>
<evidence type="ECO:0000313" key="6">
    <source>
        <dbReference type="RefSeq" id="XP_008290454.1"/>
    </source>
</evidence>
<dbReference type="GeneID" id="103364932"/>
<evidence type="ECO:0000256" key="3">
    <source>
        <dbReference type="ARBA" id="ARBA00023180"/>
    </source>
</evidence>
<dbReference type="InterPro" id="IPR052284">
    <property type="entry name" value="Collagen_mod_leprecan"/>
</dbReference>
<evidence type="ECO:0000256" key="2">
    <source>
        <dbReference type="ARBA" id="ARBA00022729"/>
    </source>
</evidence>
<reference evidence="6" key="1">
    <citation type="submission" date="2025-08" db="UniProtKB">
        <authorList>
            <consortium name="RefSeq"/>
        </authorList>
    </citation>
    <scope>IDENTIFICATION</scope>
</reference>
<evidence type="ECO:0000259" key="4">
    <source>
        <dbReference type="Pfam" id="PF23557"/>
    </source>
</evidence>
<accession>A0A9Y4K9B5</accession>